<dbReference type="SMART" id="SM00347">
    <property type="entry name" value="HTH_MARR"/>
    <property type="match status" value="1"/>
</dbReference>
<evidence type="ECO:0000256" key="3">
    <source>
        <dbReference type="ARBA" id="ARBA00023163"/>
    </source>
</evidence>
<dbReference type="PANTHER" id="PTHR42756:SF1">
    <property type="entry name" value="TRANSCRIPTIONAL REPRESSOR OF EMRAB OPERON"/>
    <property type="match status" value="1"/>
</dbReference>
<keyword evidence="3" id="KW-0804">Transcription</keyword>
<dbReference type="AlphaFoldDB" id="A0A061JSP6"/>
<dbReference type="InterPro" id="IPR036388">
    <property type="entry name" value="WH-like_DNA-bd_sf"/>
</dbReference>
<evidence type="ECO:0000313" key="6">
    <source>
        <dbReference type="Proteomes" id="UP000026923"/>
    </source>
</evidence>
<dbReference type="PRINTS" id="PR00598">
    <property type="entry name" value="HTHMARR"/>
</dbReference>
<dbReference type="EMBL" id="AMCZ02000002">
    <property type="protein sequence ID" value="EWC42761.1"/>
    <property type="molecule type" value="Genomic_DNA"/>
</dbReference>
<dbReference type="GO" id="GO:0003677">
    <property type="term" value="F:DNA binding"/>
    <property type="evidence" value="ECO:0007669"/>
    <property type="project" value="UniProtKB-KW"/>
</dbReference>
<sequence>MDGFQGNHMKANTDITSPSPLEAHLGFWLRFVSNHVSIRFQQLLEAKGVTVTEWVALRTLWDRDATSHAELIQALGMTKGAASKVISRLEAKGLAERQSTAGNTRDQAIVLTAPGKDLVPQLATLADTNDDHFFGHLGSEERQQLMKAMQAIVRHHQIKDIPTA</sequence>
<gene>
    <name evidence="5" type="ORF">B597_002160</name>
</gene>
<evidence type="ECO:0000259" key="4">
    <source>
        <dbReference type="PROSITE" id="PS50995"/>
    </source>
</evidence>
<evidence type="ECO:0000256" key="2">
    <source>
        <dbReference type="ARBA" id="ARBA00023125"/>
    </source>
</evidence>
<proteinExistence type="predicted"/>
<reference evidence="5 6" key="1">
    <citation type="journal article" date="2013" name="Genome Announc.">
        <title>Draft Genome of the Nitrogen-Fixing Bacterium Pseudomonas stutzeri Strain KOS6 Isolated from Industrial Hydrocarbon Sludge.</title>
        <authorList>
            <person name="Grigoryeva T.V."/>
            <person name="Laikov A.V."/>
            <person name="Naumova R.P."/>
            <person name="Manolov A.I."/>
            <person name="Larin A.K."/>
            <person name="Karpova I.Y."/>
            <person name="Semashko T.A."/>
            <person name="Alexeev D.G."/>
            <person name="Kostryukova E.S."/>
            <person name="Muller R."/>
            <person name="Govorun V.M."/>
        </authorList>
    </citation>
    <scope>NUCLEOTIDE SEQUENCE [LARGE SCALE GENOMIC DNA]</scope>
    <source>
        <strain evidence="5 6">KOS6</strain>
    </source>
</reference>
<evidence type="ECO:0000313" key="5">
    <source>
        <dbReference type="EMBL" id="EWC42761.1"/>
    </source>
</evidence>
<dbReference type="SUPFAM" id="SSF46785">
    <property type="entry name" value="Winged helix' DNA-binding domain"/>
    <property type="match status" value="1"/>
</dbReference>
<evidence type="ECO:0000256" key="1">
    <source>
        <dbReference type="ARBA" id="ARBA00023015"/>
    </source>
</evidence>
<feature type="domain" description="HTH marR-type" evidence="4">
    <location>
        <begin position="22"/>
        <end position="154"/>
    </location>
</feature>
<dbReference type="Pfam" id="PF01047">
    <property type="entry name" value="MarR"/>
    <property type="match status" value="1"/>
</dbReference>
<keyword evidence="1" id="KW-0805">Transcription regulation</keyword>
<dbReference type="PANTHER" id="PTHR42756">
    <property type="entry name" value="TRANSCRIPTIONAL REGULATOR, MARR"/>
    <property type="match status" value="1"/>
</dbReference>
<dbReference type="PROSITE" id="PS50995">
    <property type="entry name" value="HTH_MARR_2"/>
    <property type="match status" value="1"/>
</dbReference>
<dbReference type="Gene3D" id="1.10.10.10">
    <property type="entry name" value="Winged helix-like DNA-binding domain superfamily/Winged helix DNA-binding domain"/>
    <property type="match status" value="1"/>
</dbReference>
<organism evidence="5 6">
    <name type="scientific">Stutzerimonas stutzeri KOS6</name>
    <dbReference type="NCBI Taxonomy" id="1218352"/>
    <lineage>
        <taxon>Bacteria</taxon>
        <taxon>Pseudomonadati</taxon>
        <taxon>Pseudomonadota</taxon>
        <taxon>Gammaproteobacteria</taxon>
        <taxon>Pseudomonadales</taxon>
        <taxon>Pseudomonadaceae</taxon>
        <taxon>Stutzerimonas</taxon>
    </lineage>
</organism>
<accession>A0A061JSP6</accession>
<dbReference type="InterPro" id="IPR036390">
    <property type="entry name" value="WH_DNA-bd_sf"/>
</dbReference>
<comment type="caution">
    <text evidence="5">The sequence shown here is derived from an EMBL/GenBank/DDBJ whole genome shotgun (WGS) entry which is preliminary data.</text>
</comment>
<name>A0A061JSP6_STUST</name>
<dbReference type="Proteomes" id="UP000026923">
    <property type="component" value="Unassembled WGS sequence"/>
</dbReference>
<protein>
    <submittedName>
        <fullName evidence="5">MarR family transcriptional regulator</fullName>
    </submittedName>
</protein>
<dbReference type="InterPro" id="IPR000835">
    <property type="entry name" value="HTH_MarR-typ"/>
</dbReference>
<dbReference type="eggNOG" id="COG1846">
    <property type="taxonomic scope" value="Bacteria"/>
</dbReference>
<dbReference type="GO" id="GO:0003700">
    <property type="term" value="F:DNA-binding transcription factor activity"/>
    <property type="evidence" value="ECO:0007669"/>
    <property type="project" value="InterPro"/>
</dbReference>
<dbReference type="HOGENOM" id="CLU_083287_4_2_6"/>
<keyword evidence="2" id="KW-0238">DNA-binding</keyword>